<feature type="transmembrane region" description="Helical" evidence="1">
    <location>
        <begin position="390"/>
        <end position="408"/>
    </location>
</feature>
<dbReference type="NCBIfam" id="TIGR04370">
    <property type="entry name" value="glyco_rpt_poly"/>
    <property type="match status" value="1"/>
</dbReference>
<keyword evidence="1" id="KW-1133">Transmembrane helix</keyword>
<sequence length="437" mass="50962">MMILVVVIVFLLLFVLIGFFVRSGVPKRILYSYCSFWFFTVFLSNLNLYGLYAVSDFVNMCIILYVSSGILGYIFVDLILHRMTNKRSSIIRGAKSAIGYHFFVKSKRMNLCYVFCVVVLIYVFDNFLTILLLSSFRDVHAIRYTMDFYNGNVYLGLLFSYLVVPISFFSLFVIISGLLFKKKECLILPVVVSLFFIVLNMAKGPLLYILFILVFIFIYRNNKSVWYVLEVNKMTVNKNYLFMFILVAVSVVYIISILRSGDDLDFLRMINTYLVGPFRALDYAINDISMMNSLGYPKCGYAMFAGLDEVVYLFSSLLYKPENISFGRFILSYLQDSTVSVGLSSGDFNFAFSTILFCYLDFGLLGVVCYPFFISGFFCYLLYKFEMHPSFPLFALVAYLYYVQMSSFFSWEYAQTYSWFYMFMLLFMHIFKRNKIC</sequence>
<reference evidence="3" key="1">
    <citation type="submission" date="2017-04" db="EMBL/GenBank/DDBJ databases">
        <title>Function of individual gut microbiota members based on whole genome sequencing of pure cultures obtained from chicken caecum.</title>
        <authorList>
            <person name="Medvecky M."/>
            <person name="Cejkova D."/>
            <person name="Polansky O."/>
            <person name="Karasova D."/>
            <person name="Kubasova T."/>
            <person name="Cizek A."/>
            <person name="Rychlik I."/>
        </authorList>
    </citation>
    <scope>NUCLEOTIDE SEQUENCE [LARGE SCALE GENOMIC DNA]</scope>
    <source>
        <strain evidence="3">An199</strain>
    </source>
</reference>
<name>A0A1Y4I9V3_PARDI</name>
<evidence type="ECO:0000313" key="3">
    <source>
        <dbReference type="Proteomes" id="UP000195950"/>
    </source>
</evidence>
<feature type="transmembrane region" description="Helical" evidence="1">
    <location>
        <begin position="239"/>
        <end position="258"/>
    </location>
</feature>
<proteinExistence type="predicted"/>
<accession>A0A1Y4I9V3</accession>
<keyword evidence="1" id="KW-0812">Transmembrane</keyword>
<protein>
    <recommendedName>
        <fullName evidence="4">Oligosaccharide repeat unit polymerase</fullName>
    </recommendedName>
</protein>
<feature type="transmembrane region" description="Helical" evidence="1">
    <location>
        <begin position="350"/>
        <end position="383"/>
    </location>
</feature>
<feature type="transmembrane region" description="Helical" evidence="1">
    <location>
        <begin position="6"/>
        <end position="23"/>
    </location>
</feature>
<dbReference type="EMBL" id="NFJX01000037">
    <property type="protein sequence ID" value="OUP13562.1"/>
    <property type="molecule type" value="Genomic_DNA"/>
</dbReference>
<dbReference type="Proteomes" id="UP000195950">
    <property type="component" value="Unassembled WGS sequence"/>
</dbReference>
<comment type="caution">
    <text evidence="2">The sequence shown here is derived from an EMBL/GenBank/DDBJ whole genome shotgun (WGS) entry which is preliminary data.</text>
</comment>
<evidence type="ECO:0000313" key="2">
    <source>
        <dbReference type="EMBL" id="OUP13562.1"/>
    </source>
</evidence>
<gene>
    <name evidence="2" type="ORF">B5F32_20860</name>
</gene>
<feature type="transmembrane region" description="Helical" evidence="1">
    <location>
        <begin position="153"/>
        <end position="179"/>
    </location>
</feature>
<organism evidence="2 3">
    <name type="scientific">Parabacteroides distasonis</name>
    <dbReference type="NCBI Taxonomy" id="823"/>
    <lineage>
        <taxon>Bacteria</taxon>
        <taxon>Pseudomonadati</taxon>
        <taxon>Bacteroidota</taxon>
        <taxon>Bacteroidia</taxon>
        <taxon>Bacteroidales</taxon>
        <taxon>Tannerellaceae</taxon>
        <taxon>Parabacteroides</taxon>
    </lineage>
</organism>
<evidence type="ECO:0000256" key="1">
    <source>
        <dbReference type="SAM" id="Phobius"/>
    </source>
</evidence>
<keyword evidence="1" id="KW-0472">Membrane</keyword>
<feature type="transmembrane region" description="Helical" evidence="1">
    <location>
        <begin position="414"/>
        <end position="431"/>
    </location>
</feature>
<dbReference type="AlphaFoldDB" id="A0A1Y4I9V3"/>
<feature type="transmembrane region" description="Helical" evidence="1">
    <location>
        <begin position="186"/>
        <end position="219"/>
    </location>
</feature>
<feature type="transmembrane region" description="Helical" evidence="1">
    <location>
        <begin position="30"/>
        <end position="51"/>
    </location>
</feature>
<feature type="transmembrane region" description="Helical" evidence="1">
    <location>
        <begin position="111"/>
        <end position="133"/>
    </location>
</feature>
<feature type="transmembrane region" description="Helical" evidence="1">
    <location>
        <begin position="57"/>
        <end position="80"/>
    </location>
</feature>
<evidence type="ECO:0008006" key="4">
    <source>
        <dbReference type="Google" id="ProtNLM"/>
    </source>
</evidence>